<evidence type="ECO:0000313" key="2">
    <source>
        <dbReference type="EMBL" id="KCV36000.1"/>
    </source>
</evidence>
<dbReference type="InterPro" id="IPR004682">
    <property type="entry name" value="TRAP_DctP"/>
</dbReference>
<sequence length="385" mass="42227">MIPAARPPPAPDAGALLADFPPCRRHARASAWARLRRRFPASFLPTFHKPEHFKVKTMQLTRTLTSLFAAAGLALAVAPAAHALDIKLGHVLAPSHSWNKAAEGFAAEVKEKTAGRVNFILFPSGQLGNEKTMLEGLQIGSQGAAIIGSGSLQPIEPKFGIVELPYTWTTSQQAYKAYDGELGAALAKLAEKKNLVIVSWWENGFRHLTNNRGPVNTPADLNGLKTRVTPDKMRLDTFTALGANPAPLAFGELYSALQQKVFDAQENPLSIIYTSSFFEVQKYLSLTGHVWGPASLIVSKPIWNRISADDRKIVQAAADKWRDAQRQMITEGDLQFVAQLKEKGMQVNEVDKAPFAAAVAPIWKTYETAYGPELMGLLQKYREAK</sequence>
<name>A0ABR4RH31_BORBO</name>
<gene>
    <name evidence="2" type="ORF">L490_2456</name>
</gene>
<reference evidence="2 3" key="1">
    <citation type="submission" date="2014-03" db="EMBL/GenBank/DDBJ databases">
        <title>Genome sequence of Bordetella bronchiseptica.</title>
        <authorList>
            <person name="Harvill E."/>
            <person name="Goodfield L.L."/>
            <person name="Ivanov Y.V."/>
            <person name="Meyer J.A."/>
            <person name="Muse S.J."/>
            <person name="Jacobs N."/>
            <person name="Bendor L."/>
            <person name="Smallridge W.E."/>
            <person name="Brinkac L.M."/>
            <person name="Sanka R."/>
            <person name="Kim M."/>
            <person name="Losada L."/>
        </authorList>
    </citation>
    <scope>NUCLEOTIDE SEQUENCE [LARGE SCALE GENOMIC DNA]</scope>
    <source>
        <strain evidence="2 3">00-P-2796</strain>
    </source>
</reference>
<dbReference type="PIRSF" id="PIRSF006470">
    <property type="entry name" value="DctB"/>
    <property type="match status" value="1"/>
</dbReference>
<dbReference type="PANTHER" id="PTHR33376:SF2">
    <property type="entry name" value="DICARBOXYLATE-BINDING PERIPLASMIC PROTEIN"/>
    <property type="match status" value="1"/>
</dbReference>
<evidence type="ECO:0000313" key="3">
    <source>
        <dbReference type="Proteomes" id="UP000025756"/>
    </source>
</evidence>
<dbReference type="Proteomes" id="UP000025756">
    <property type="component" value="Unassembled WGS sequence"/>
</dbReference>
<evidence type="ECO:0000256" key="1">
    <source>
        <dbReference type="ARBA" id="ARBA00022729"/>
    </source>
</evidence>
<dbReference type="NCBIfam" id="TIGR00787">
    <property type="entry name" value="dctP"/>
    <property type="match status" value="1"/>
</dbReference>
<dbReference type="EMBL" id="JGWH01000079">
    <property type="protein sequence ID" value="KCV36000.1"/>
    <property type="molecule type" value="Genomic_DNA"/>
</dbReference>
<keyword evidence="1" id="KW-0732">Signal</keyword>
<organism evidence="2 3">
    <name type="scientific">Bordetella bronchiseptica 00-P-2796</name>
    <dbReference type="NCBI Taxonomy" id="1331199"/>
    <lineage>
        <taxon>Bacteria</taxon>
        <taxon>Pseudomonadati</taxon>
        <taxon>Pseudomonadota</taxon>
        <taxon>Betaproteobacteria</taxon>
        <taxon>Burkholderiales</taxon>
        <taxon>Alcaligenaceae</taxon>
        <taxon>Bordetella</taxon>
    </lineage>
</organism>
<dbReference type="Gene3D" id="3.40.190.170">
    <property type="entry name" value="Bacterial extracellular solute-binding protein, family 7"/>
    <property type="match status" value="1"/>
</dbReference>
<protein>
    <submittedName>
        <fullName evidence="2">TRAP transporter solute receptor, DctP family</fullName>
    </submittedName>
</protein>
<dbReference type="InterPro" id="IPR018389">
    <property type="entry name" value="DctP_fam"/>
</dbReference>
<dbReference type="CDD" id="cd13676">
    <property type="entry name" value="PBP2_TRAP_DctP2_like"/>
    <property type="match status" value="1"/>
</dbReference>
<keyword evidence="2" id="KW-0675">Receptor</keyword>
<accession>A0ABR4RH31</accession>
<dbReference type="InterPro" id="IPR038404">
    <property type="entry name" value="TRAP_DctP_sf"/>
</dbReference>
<dbReference type="NCBIfam" id="NF037995">
    <property type="entry name" value="TRAP_S1"/>
    <property type="match status" value="1"/>
</dbReference>
<dbReference type="PANTHER" id="PTHR33376">
    <property type="match status" value="1"/>
</dbReference>
<keyword evidence="3" id="KW-1185">Reference proteome</keyword>
<proteinExistence type="predicted"/>
<comment type="caution">
    <text evidence="2">The sequence shown here is derived from an EMBL/GenBank/DDBJ whole genome shotgun (WGS) entry which is preliminary data.</text>
</comment>
<dbReference type="Pfam" id="PF03480">
    <property type="entry name" value="DctP"/>
    <property type="match status" value="1"/>
</dbReference>